<feature type="domain" description="NAD-dependent epimerase/dehydratase" evidence="1">
    <location>
        <begin position="11"/>
        <end position="115"/>
    </location>
</feature>
<comment type="caution">
    <text evidence="2">The sequence shown here is derived from an EMBL/GenBank/DDBJ whole genome shotgun (WGS) entry which is preliminary data.</text>
</comment>
<evidence type="ECO:0000313" key="3">
    <source>
        <dbReference type="Proteomes" id="UP001156641"/>
    </source>
</evidence>
<gene>
    <name evidence="2" type="ORF">GCM10010909_37160</name>
</gene>
<reference evidence="3" key="1">
    <citation type="journal article" date="2019" name="Int. J. Syst. Evol. Microbiol.">
        <title>The Global Catalogue of Microorganisms (GCM) 10K type strain sequencing project: providing services to taxonomists for standard genome sequencing and annotation.</title>
        <authorList>
            <consortium name="The Broad Institute Genomics Platform"/>
            <consortium name="The Broad Institute Genome Sequencing Center for Infectious Disease"/>
            <person name="Wu L."/>
            <person name="Ma J."/>
        </authorList>
    </citation>
    <scope>NUCLEOTIDE SEQUENCE [LARGE SCALE GENOMIC DNA]</scope>
    <source>
        <strain evidence="3">NBRC 112502</strain>
    </source>
</reference>
<sequence>MGTLGLNESGPVTEDIPFNWMDRAPPYIRARLEAETRFLSYCREKGLPGVALCVANTYGPADYQPTPHNGGLWDAARGKMPVAIEVSQPTVDIRDVAEAALSAETRGRLGERYIIANEFVSNRALFAMAAARGAQAPPKFIPYKVSYSLAWVTERLMKLAGRNDYAVSTNAIFLSNVFREMDNAKARTDLEWKPRPLTETVRDSVNWFAMRARETSARNVLPLAY</sequence>
<dbReference type="EMBL" id="BSOS01000104">
    <property type="protein sequence ID" value="GLR69034.1"/>
    <property type="molecule type" value="Genomic_DNA"/>
</dbReference>
<dbReference type="SUPFAM" id="SSF51735">
    <property type="entry name" value="NAD(P)-binding Rossmann-fold domains"/>
    <property type="match status" value="1"/>
</dbReference>
<protein>
    <recommendedName>
        <fullName evidence="1">NAD-dependent epimerase/dehydratase domain-containing protein</fullName>
    </recommendedName>
</protein>
<organism evidence="2 3">
    <name type="scientific">Acidocella aquatica</name>
    <dbReference type="NCBI Taxonomy" id="1922313"/>
    <lineage>
        <taxon>Bacteria</taxon>
        <taxon>Pseudomonadati</taxon>
        <taxon>Pseudomonadota</taxon>
        <taxon>Alphaproteobacteria</taxon>
        <taxon>Acetobacterales</taxon>
        <taxon>Acidocellaceae</taxon>
        <taxon>Acidocella</taxon>
    </lineage>
</organism>
<dbReference type="Gene3D" id="3.40.50.720">
    <property type="entry name" value="NAD(P)-binding Rossmann-like Domain"/>
    <property type="match status" value="1"/>
</dbReference>
<dbReference type="InterPro" id="IPR001509">
    <property type="entry name" value="Epimerase_deHydtase"/>
</dbReference>
<accession>A0ABQ6AA24</accession>
<proteinExistence type="predicted"/>
<evidence type="ECO:0000259" key="1">
    <source>
        <dbReference type="Pfam" id="PF01370"/>
    </source>
</evidence>
<keyword evidence="3" id="KW-1185">Reference proteome</keyword>
<evidence type="ECO:0000313" key="2">
    <source>
        <dbReference type="EMBL" id="GLR69034.1"/>
    </source>
</evidence>
<dbReference type="Proteomes" id="UP001156641">
    <property type="component" value="Unassembled WGS sequence"/>
</dbReference>
<dbReference type="Pfam" id="PF01370">
    <property type="entry name" value="Epimerase"/>
    <property type="match status" value="1"/>
</dbReference>
<dbReference type="InterPro" id="IPR036291">
    <property type="entry name" value="NAD(P)-bd_dom_sf"/>
</dbReference>
<name>A0ABQ6AA24_9PROT</name>